<accession>A0A819QWH7</accession>
<proteinExistence type="predicted"/>
<evidence type="ECO:0000313" key="4">
    <source>
        <dbReference type="Proteomes" id="UP000663868"/>
    </source>
</evidence>
<dbReference type="AlphaFoldDB" id="A0A819QWH7"/>
<gene>
    <name evidence="2" type="ORF">KXQ929_LOCUS30976</name>
    <name evidence="3" type="ORF">KXQ929_LOCUS42828</name>
</gene>
<protein>
    <submittedName>
        <fullName evidence="2">Uncharacterized protein</fullName>
    </submittedName>
</protein>
<evidence type="ECO:0000256" key="1">
    <source>
        <dbReference type="SAM" id="MobiDB-lite"/>
    </source>
</evidence>
<feature type="compositionally biased region" description="Basic and acidic residues" evidence="1">
    <location>
        <begin position="19"/>
        <end position="29"/>
    </location>
</feature>
<dbReference type="EMBL" id="CAJOBB010010821">
    <property type="protein sequence ID" value="CAF4251414.1"/>
    <property type="molecule type" value="Genomic_DNA"/>
</dbReference>
<comment type="caution">
    <text evidence="2">The sequence shown here is derived from an EMBL/GenBank/DDBJ whole genome shotgun (WGS) entry which is preliminary data.</text>
</comment>
<reference evidence="2" key="1">
    <citation type="submission" date="2021-02" db="EMBL/GenBank/DDBJ databases">
        <authorList>
            <person name="Nowell W R."/>
        </authorList>
    </citation>
    <scope>NUCLEOTIDE SEQUENCE</scope>
</reference>
<organism evidence="2 4">
    <name type="scientific">Adineta steineri</name>
    <dbReference type="NCBI Taxonomy" id="433720"/>
    <lineage>
        <taxon>Eukaryota</taxon>
        <taxon>Metazoa</taxon>
        <taxon>Spiralia</taxon>
        <taxon>Gnathifera</taxon>
        <taxon>Rotifera</taxon>
        <taxon>Eurotatoria</taxon>
        <taxon>Bdelloidea</taxon>
        <taxon>Adinetida</taxon>
        <taxon>Adinetidae</taxon>
        <taxon>Adineta</taxon>
    </lineage>
</organism>
<sequence>MDLKSELLQQLQQASVEQNKTETKSTYHQ</sequence>
<feature type="non-terminal residue" evidence="2">
    <location>
        <position position="29"/>
    </location>
</feature>
<name>A0A819QWH7_9BILA</name>
<evidence type="ECO:0000313" key="3">
    <source>
        <dbReference type="EMBL" id="CAF4251414.1"/>
    </source>
</evidence>
<dbReference type="EMBL" id="CAJOBB010003460">
    <property type="protein sequence ID" value="CAF4041943.1"/>
    <property type="molecule type" value="Genomic_DNA"/>
</dbReference>
<dbReference type="Proteomes" id="UP000663868">
    <property type="component" value="Unassembled WGS sequence"/>
</dbReference>
<feature type="region of interest" description="Disordered" evidence="1">
    <location>
        <begin position="1"/>
        <end position="29"/>
    </location>
</feature>
<evidence type="ECO:0000313" key="2">
    <source>
        <dbReference type="EMBL" id="CAF4041943.1"/>
    </source>
</evidence>
<feature type="compositionally biased region" description="Polar residues" evidence="1">
    <location>
        <begin position="7"/>
        <end position="18"/>
    </location>
</feature>